<gene>
    <name evidence="1" type="ORF">COX18_03190</name>
</gene>
<sequence length="117" mass="13520">MENNKPNSEIIIYQGENNEVKIDVRLENDTVWLTQAQLVDLYQSSKSNISEHIKNIFSDGELDEKVVVRKFRTTTPHGAIKGKTQIVEVNLYHLDMIISLGYRVKSRIATNFRIWAT</sequence>
<organism evidence="1 2">
    <name type="scientific">Candidatus Desantisbacteria bacterium CG23_combo_of_CG06-09_8_20_14_all_40_23</name>
    <dbReference type="NCBI Taxonomy" id="1974550"/>
    <lineage>
        <taxon>Bacteria</taxon>
        <taxon>Candidatus Desantisiibacteriota</taxon>
    </lineage>
</organism>
<evidence type="ECO:0000313" key="2">
    <source>
        <dbReference type="Proteomes" id="UP000231067"/>
    </source>
</evidence>
<evidence type="ECO:0000313" key="1">
    <source>
        <dbReference type="EMBL" id="PIP41465.1"/>
    </source>
</evidence>
<feature type="non-terminal residue" evidence="1">
    <location>
        <position position="117"/>
    </location>
</feature>
<dbReference type="Proteomes" id="UP000231067">
    <property type="component" value="Unassembled WGS sequence"/>
</dbReference>
<proteinExistence type="predicted"/>
<dbReference type="EMBL" id="PCSH01000060">
    <property type="protein sequence ID" value="PIP41465.1"/>
    <property type="molecule type" value="Genomic_DNA"/>
</dbReference>
<dbReference type="Pfam" id="PF13310">
    <property type="entry name" value="Virulence_RhuM"/>
    <property type="match status" value="1"/>
</dbReference>
<accession>A0A2H0A7N2</accession>
<reference evidence="1 2" key="1">
    <citation type="submission" date="2017-09" db="EMBL/GenBank/DDBJ databases">
        <title>Depth-based differentiation of microbial function through sediment-hosted aquifers and enrichment of novel symbionts in the deep terrestrial subsurface.</title>
        <authorList>
            <person name="Probst A.J."/>
            <person name="Ladd B."/>
            <person name="Jarett J.K."/>
            <person name="Geller-Mcgrath D.E."/>
            <person name="Sieber C.M."/>
            <person name="Emerson J.B."/>
            <person name="Anantharaman K."/>
            <person name="Thomas B.C."/>
            <person name="Malmstrom R."/>
            <person name="Stieglmeier M."/>
            <person name="Klingl A."/>
            <person name="Woyke T."/>
            <person name="Ryan C.M."/>
            <person name="Banfield J.F."/>
        </authorList>
    </citation>
    <scope>NUCLEOTIDE SEQUENCE [LARGE SCALE GENOMIC DNA]</scope>
    <source>
        <strain evidence="1">CG23_combo_of_CG06-09_8_20_14_all_40_23</strain>
    </source>
</reference>
<dbReference type="PANTHER" id="PTHR35810:SF1">
    <property type="entry name" value="CYTOPLASMIC PROTEIN"/>
    <property type="match status" value="1"/>
</dbReference>
<dbReference type="InterPro" id="IPR011204">
    <property type="entry name" value="Virulence_RhuM-like"/>
</dbReference>
<dbReference type="PANTHER" id="PTHR35810">
    <property type="entry name" value="CYTOPLASMIC PROTEIN-RELATED"/>
    <property type="match status" value="1"/>
</dbReference>
<dbReference type="AlphaFoldDB" id="A0A2H0A7N2"/>
<protein>
    <submittedName>
        <fullName evidence="1">Cell filamentation protein Fic</fullName>
    </submittedName>
</protein>
<comment type="caution">
    <text evidence="1">The sequence shown here is derived from an EMBL/GenBank/DDBJ whole genome shotgun (WGS) entry which is preliminary data.</text>
</comment>
<name>A0A2H0A7N2_9BACT</name>